<protein>
    <submittedName>
        <fullName evidence="1">Uncharacterized protein</fullName>
    </submittedName>
</protein>
<name>A0A8J7L015_9CYAN</name>
<keyword evidence="2" id="KW-1185">Reference proteome</keyword>
<organism evidence="1 2">
    <name type="scientific">Atlanticothrix silvestris CENA357</name>
    <dbReference type="NCBI Taxonomy" id="1725252"/>
    <lineage>
        <taxon>Bacteria</taxon>
        <taxon>Bacillati</taxon>
        <taxon>Cyanobacteriota</taxon>
        <taxon>Cyanophyceae</taxon>
        <taxon>Nostocales</taxon>
        <taxon>Nodulariaceae</taxon>
        <taxon>Atlanticothrix</taxon>
        <taxon>Atlanticothrix silvestris</taxon>
    </lineage>
</organism>
<gene>
    <name evidence="1" type="ORF">I8751_05220</name>
</gene>
<accession>A0A8J7L015</accession>
<dbReference type="EMBL" id="JAECZB010000007">
    <property type="protein sequence ID" value="MBH8551786.1"/>
    <property type="molecule type" value="Genomic_DNA"/>
</dbReference>
<sequence>MSKILFVSVLASDDWRLDASSLKEKFSEAIASAVLVFPMSLIFQQNQKTYLGIKIPKRRNHPFTPTTNLKFGRVYVLTSLLLGIG</sequence>
<comment type="caution">
    <text evidence="1">The sequence shown here is derived from an EMBL/GenBank/DDBJ whole genome shotgun (WGS) entry which is preliminary data.</text>
</comment>
<evidence type="ECO:0000313" key="2">
    <source>
        <dbReference type="Proteomes" id="UP000599391"/>
    </source>
</evidence>
<reference evidence="1 2" key="1">
    <citation type="journal article" date="2021" name="Int. J. Syst. Evol. Microbiol.">
        <title>Amazonocrinis nigriterrae gen. nov., sp. nov., Atlanticothrix silvestris gen. nov., sp. nov. and Dendronalium phyllosphericum gen. nov., sp. nov., nostocacean cyanobacteria from Brazilian environments.</title>
        <authorList>
            <person name="Alvarenga D.O."/>
            <person name="Andreote A.P.D."/>
            <person name="Branco L.H.Z."/>
            <person name="Delbaje E."/>
            <person name="Cruz R.B."/>
            <person name="Varani A.M."/>
            <person name="Fiore M.F."/>
        </authorList>
    </citation>
    <scope>NUCLEOTIDE SEQUENCE [LARGE SCALE GENOMIC DNA]</scope>
    <source>
        <strain evidence="1 2">CENA357</strain>
    </source>
</reference>
<proteinExistence type="predicted"/>
<dbReference type="AlphaFoldDB" id="A0A8J7L015"/>
<evidence type="ECO:0000313" key="1">
    <source>
        <dbReference type="EMBL" id="MBH8551786.1"/>
    </source>
</evidence>
<dbReference type="Proteomes" id="UP000599391">
    <property type="component" value="Unassembled WGS sequence"/>
</dbReference>